<proteinExistence type="predicted"/>
<organism evidence="1">
    <name type="scientific">marine sediment metagenome</name>
    <dbReference type="NCBI Taxonomy" id="412755"/>
    <lineage>
        <taxon>unclassified sequences</taxon>
        <taxon>metagenomes</taxon>
        <taxon>ecological metagenomes</taxon>
    </lineage>
</organism>
<accession>A0A0F9KKJ1</accession>
<dbReference type="EMBL" id="LAZR01013283">
    <property type="protein sequence ID" value="KKM22683.1"/>
    <property type="molecule type" value="Genomic_DNA"/>
</dbReference>
<comment type="caution">
    <text evidence="1">The sequence shown here is derived from an EMBL/GenBank/DDBJ whole genome shotgun (WGS) entry which is preliminary data.</text>
</comment>
<protein>
    <submittedName>
        <fullName evidence="1">Uncharacterized protein</fullName>
    </submittedName>
</protein>
<name>A0A0F9KKJ1_9ZZZZ</name>
<gene>
    <name evidence="1" type="ORF">LCGC14_1622780</name>
</gene>
<sequence>MKLINLFISFHNIQFTHNLMFILQYHDFDEIFLQLIKTQIKEKNFKNSYTNEKYNFIQNNF</sequence>
<reference evidence="1" key="1">
    <citation type="journal article" date="2015" name="Nature">
        <title>Complex archaea that bridge the gap between prokaryotes and eukaryotes.</title>
        <authorList>
            <person name="Spang A."/>
            <person name="Saw J.H."/>
            <person name="Jorgensen S.L."/>
            <person name="Zaremba-Niedzwiedzka K."/>
            <person name="Martijn J."/>
            <person name="Lind A.E."/>
            <person name="van Eijk R."/>
            <person name="Schleper C."/>
            <person name="Guy L."/>
            <person name="Ettema T.J."/>
        </authorList>
    </citation>
    <scope>NUCLEOTIDE SEQUENCE</scope>
</reference>
<dbReference type="AlphaFoldDB" id="A0A0F9KKJ1"/>
<evidence type="ECO:0000313" key="1">
    <source>
        <dbReference type="EMBL" id="KKM22683.1"/>
    </source>
</evidence>